<evidence type="ECO:0000313" key="2">
    <source>
        <dbReference type="EMBL" id="HHQ15619.1"/>
    </source>
</evidence>
<dbReference type="InterPro" id="IPR041633">
    <property type="entry name" value="Polbeta"/>
</dbReference>
<organism evidence="2">
    <name type="scientific">Thermodesulfobacterium geofontis</name>
    <dbReference type="NCBI Taxonomy" id="1295609"/>
    <lineage>
        <taxon>Bacteria</taxon>
        <taxon>Pseudomonadati</taxon>
        <taxon>Thermodesulfobacteriota</taxon>
        <taxon>Thermodesulfobacteria</taxon>
        <taxon>Thermodesulfobacteriales</taxon>
        <taxon>Thermodesulfobacteriaceae</taxon>
        <taxon>Thermodesulfobacterium</taxon>
    </lineage>
</organism>
<dbReference type="GO" id="GO:0016740">
    <property type="term" value="F:transferase activity"/>
    <property type="evidence" value="ECO:0007669"/>
    <property type="project" value="UniProtKB-KW"/>
</dbReference>
<sequence length="145" mass="16924">MKTYFYSKLKSKLPELVEKIKNLYKDNLIAIVLFGSAASGDLSQSSDIDLLIILKESSKNKRQRILEVYEKVGYEFEGHFLSPLILTQEELKKSFSFYVGILKNCEILYDNANIVKELINMIDKKKQKKEIVEKEFKGTTYWIIK</sequence>
<dbReference type="EMBL" id="DRWR01000040">
    <property type="protein sequence ID" value="HHQ15619.1"/>
    <property type="molecule type" value="Genomic_DNA"/>
</dbReference>
<keyword evidence="2" id="KW-0808">Transferase</keyword>
<dbReference type="InterPro" id="IPR052548">
    <property type="entry name" value="Type_VII_TA_antitoxin"/>
</dbReference>
<dbReference type="InterPro" id="IPR043519">
    <property type="entry name" value="NT_sf"/>
</dbReference>
<dbReference type="PANTHER" id="PTHR33933">
    <property type="entry name" value="NUCLEOTIDYLTRANSFERASE"/>
    <property type="match status" value="1"/>
</dbReference>
<dbReference type="AlphaFoldDB" id="A0A7V5XFP8"/>
<name>A0A7V5XFP8_9BACT</name>
<dbReference type="Pfam" id="PF18765">
    <property type="entry name" value="Polbeta"/>
    <property type="match status" value="1"/>
</dbReference>
<protein>
    <submittedName>
        <fullName evidence="2">Nucleotidyltransferase domain-containing protein</fullName>
    </submittedName>
</protein>
<dbReference type="SUPFAM" id="SSF81301">
    <property type="entry name" value="Nucleotidyltransferase"/>
    <property type="match status" value="1"/>
</dbReference>
<feature type="domain" description="Polymerase beta nucleotidyltransferase" evidence="1">
    <location>
        <begin position="18"/>
        <end position="110"/>
    </location>
</feature>
<accession>A0A7V5XFP8</accession>
<dbReference type="CDD" id="cd05403">
    <property type="entry name" value="NT_KNTase_like"/>
    <property type="match status" value="1"/>
</dbReference>
<comment type="caution">
    <text evidence="2">The sequence shown here is derived from an EMBL/GenBank/DDBJ whole genome shotgun (WGS) entry which is preliminary data.</text>
</comment>
<dbReference type="PANTHER" id="PTHR33933:SF1">
    <property type="entry name" value="PROTEIN ADENYLYLTRANSFERASE MNTA-RELATED"/>
    <property type="match status" value="1"/>
</dbReference>
<evidence type="ECO:0000259" key="1">
    <source>
        <dbReference type="Pfam" id="PF18765"/>
    </source>
</evidence>
<proteinExistence type="predicted"/>
<reference evidence="2" key="1">
    <citation type="journal article" date="2020" name="mSystems">
        <title>Genome- and Community-Level Interaction Insights into Carbon Utilization and Element Cycling Functions of Hydrothermarchaeota in Hydrothermal Sediment.</title>
        <authorList>
            <person name="Zhou Z."/>
            <person name="Liu Y."/>
            <person name="Xu W."/>
            <person name="Pan J."/>
            <person name="Luo Z.H."/>
            <person name="Li M."/>
        </authorList>
    </citation>
    <scope>NUCLEOTIDE SEQUENCE [LARGE SCALE GENOMIC DNA]</scope>
    <source>
        <strain evidence="2">SpSt-106</strain>
    </source>
</reference>
<dbReference type="Gene3D" id="3.30.460.10">
    <property type="entry name" value="Beta Polymerase, domain 2"/>
    <property type="match status" value="1"/>
</dbReference>
<gene>
    <name evidence="2" type="ORF">ENM15_02220</name>
</gene>